<keyword evidence="4 7" id="KW-0812">Transmembrane</keyword>
<dbReference type="GO" id="GO:0055085">
    <property type="term" value="P:transmembrane transport"/>
    <property type="evidence" value="ECO:0007669"/>
    <property type="project" value="InterPro"/>
</dbReference>
<protein>
    <submittedName>
        <fullName evidence="9">Sugar ABC transporter permease</fullName>
    </submittedName>
</protein>
<evidence type="ECO:0000313" key="9">
    <source>
        <dbReference type="EMBL" id="RKN79213.1"/>
    </source>
</evidence>
<evidence type="ECO:0000256" key="1">
    <source>
        <dbReference type="ARBA" id="ARBA00004651"/>
    </source>
</evidence>
<evidence type="ECO:0000256" key="7">
    <source>
        <dbReference type="RuleBase" id="RU363032"/>
    </source>
</evidence>
<feature type="transmembrane region" description="Helical" evidence="7">
    <location>
        <begin position="101"/>
        <end position="122"/>
    </location>
</feature>
<feature type="domain" description="ABC transmembrane type-1" evidence="8">
    <location>
        <begin position="97"/>
        <end position="312"/>
    </location>
</feature>
<feature type="transmembrane region" description="Helical" evidence="7">
    <location>
        <begin position="231"/>
        <end position="249"/>
    </location>
</feature>
<dbReference type="AlphaFoldDB" id="A0A3B0C0L4"/>
<dbReference type="InterPro" id="IPR035906">
    <property type="entry name" value="MetI-like_sf"/>
</dbReference>
<gene>
    <name evidence="9" type="ORF">D7M11_21260</name>
</gene>
<dbReference type="GO" id="GO:0005886">
    <property type="term" value="C:plasma membrane"/>
    <property type="evidence" value="ECO:0007669"/>
    <property type="project" value="UniProtKB-SubCell"/>
</dbReference>
<feature type="transmembrane region" description="Helical" evidence="7">
    <location>
        <begin position="37"/>
        <end position="55"/>
    </location>
</feature>
<dbReference type="CDD" id="cd06261">
    <property type="entry name" value="TM_PBP2"/>
    <property type="match status" value="1"/>
</dbReference>
<dbReference type="PANTHER" id="PTHR43227:SF11">
    <property type="entry name" value="BLL4140 PROTEIN"/>
    <property type="match status" value="1"/>
</dbReference>
<evidence type="ECO:0000256" key="6">
    <source>
        <dbReference type="ARBA" id="ARBA00023136"/>
    </source>
</evidence>
<comment type="subcellular location">
    <subcellularLocation>
        <location evidence="1 7">Cell membrane</location>
        <topology evidence="1 7">Multi-pass membrane protein</topology>
    </subcellularLocation>
</comment>
<dbReference type="PANTHER" id="PTHR43227">
    <property type="entry name" value="BLL4140 PROTEIN"/>
    <property type="match status" value="1"/>
</dbReference>
<dbReference type="InterPro" id="IPR000515">
    <property type="entry name" value="MetI-like"/>
</dbReference>
<accession>A0A3B0C0L4</accession>
<evidence type="ECO:0000313" key="10">
    <source>
        <dbReference type="Proteomes" id="UP000282311"/>
    </source>
</evidence>
<evidence type="ECO:0000256" key="3">
    <source>
        <dbReference type="ARBA" id="ARBA00022475"/>
    </source>
</evidence>
<evidence type="ECO:0000259" key="8">
    <source>
        <dbReference type="PROSITE" id="PS50928"/>
    </source>
</evidence>
<evidence type="ECO:0000256" key="5">
    <source>
        <dbReference type="ARBA" id="ARBA00022989"/>
    </source>
</evidence>
<keyword evidence="6 7" id="KW-0472">Membrane</keyword>
<name>A0A3B0C0L4_9BACL</name>
<dbReference type="SUPFAM" id="SSF161098">
    <property type="entry name" value="MetI-like"/>
    <property type="match status" value="1"/>
</dbReference>
<keyword evidence="3" id="KW-1003">Cell membrane</keyword>
<comment type="caution">
    <text evidence="9">The sequence shown here is derived from an EMBL/GenBank/DDBJ whole genome shotgun (WGS) entry which is preliminary data.</text>
</comment>
<dbReference type="Proteomes" id="UP000282311">
    <property type="component" value="Unassembled WGS sequence"/>
</dbReference>
<keyword evidence="2 7" id="KW-0813">Transport</keyword>
<reference evidence="9 10" key="1">
    <citation type="journal article" date="2007" name="Int. J. Syst. Evol. Microbiol.">
        <title>Paenibacillus ginsengarvi sp. nov., isolated from soil from ginseng cultivation.</title>
        <authorList>
            <person name="Yoon M.H."/>
            <person name="Ten L.N."/>
            <person name="Im W.T."/>
        </authorList>
    </citation>
    <scope>NUCLEOTIDE SEQUENCE [LARGE SCALE GENOMIC DNA]</scope>
    <source>
        <strain evidence="9 10">KCTC 13059</strain>
    </source>
</reference>
<keyword evidence="10" id="KW-1185">Reference proteome</keyword>
<evidence type="ECO:0000256" key="2">
    <source>
        <dbReference type="ARBA" id="ARBA00022448"/>
    </source>
</evidence>
<dbReference type="PROSITE" id="PS50928">
    <property type="entry name" value="ABC_TM1"/>
    <property type="match status" value="1"/>
</dbReference>
<proteinExistence type="inferred from homology"/>
<sequence length="325" mass="37199">MDQIADYSANTQSKEASAFAGPKPKSDWRKRLRRDRMLYMLLVPVVIYFVLFKYAPLFGEVMAFKNYRLADGIWNSPWVGLQQFRKLFTSRDFWLILRNTLLLNLYILVFAFPVPIALAIMLNELRKEWYKRLLQNLLYIPHFMSWIVLGSIVIALLSPSTGIVNALLKLVGLEPIYFMASTFWWPVAFIGSSIWREAGFGTILYLAAMASIDSHLYEAAAMDGARKWRQIWHVTLPGIRSTVAILLVLQMGRMMDVGFEHIYALQNSTVTAVSEVISTYVYKRGIVGLQYSYTTALGLFQSVVSLILVVTVNRLIRAMGERGLW</sequence>
<organism evidence="9 10">
    <name type="scientific">Paenibacillus ginsengarvi</name>
    <dbReference type="NCBI Taxonomy" id="400777"/>
    <lineage>
        <taxon>Bacteria</taxon>
        <taxon>Bacillati</taxon>
        <taxon>Bacillota</taxon>
        <taxon>Bacilli</taxon>
        <taxon>Bacillales</taxon>
        <taxon>Paenibacillaceae</taxon>
        <taxon>Paenibacillus</taxon>
    </lineage>
</organism>
<comment type="similarity">
    <text evidence="7">Belongs to the binding-protein-dependent transport system permease family.</text>
</comment>
<feature type="transmembrane region" description="Helical" evidence="7">
    <location>
        <begin position="291"/>
        <end position="312"/>
    </location>
</feature>
<dbReference type="Gene3D" id="1.10.3720.10">
    <property type="entry name" value="MetI-like"/>
    <property type="match status" value="1"/>
</dbReference>
<dbReference type="OrthoDB" id="9785836at2"/>
<dbReference type="Pfam" id="PF00528">
    <property type="entry name" value="BPD_transp_1"/>
    <property type="match status" value="1"/>
</dbReference>
<keyword evidence="5 7" id="KW-1133">Transmembrane helix</keyword>
<feature type="transmembrane region" description="Helical" evidence="7">
    <location>
        <begin position="183"/>
        <end position="210"/>
    </location>
</feature>
<dbReference type="EMBL" id="RBAH01000016">
    <property type="protein sequence ID" value="RKN79213.1"/>
    <property type="molecule type" value="Genomic_DNA"/>
</dbReference>
<feature type="transmembrane region" description="Helical" evidence="7">
    <location>
        <begin position="143"/>
        <end position="163"/>
    </location>
</feature>
<dbReference type="InterPro" id="IPR050809">
    <property type="entry name" value="UgpAE/MalFG_permease"/>
</dbReference>
<dbReference type="RefSeq" id="WP_120749268.1">
    <property type="nucleotide sequence ID" value="NZ_RBAH01000016.1"/>
</dbReference>
<evidence type="ECO:0000256" key="4">
    <source>
        <dbReference type="ARBA" id="ARBA00022692"/>
    </source>
</evidence>